<feature type="signal peptide" evidence="2">
    <location>
        <begin position="1"/>
        <end position="20"/>
    </location>
</feature>
<evidence type="ECO:0000313" key="4">
    <source>
        <dbReference type="Proteomes" id="UP001597283"/>
    </source>
</evidence>
<reference evidence="4" key="1">
    <citation type="journal article" date="2019" name="Int. J. Syst. Evol. Microbiol.">
        <title>The Global Catalogue of Microorganisms (GCM) 10K type strain sequencing project: providing services to taxonomists for standard genome sequencing and annotation.</title>
        <authorList>
            <consortium name="The Broad Institute Genomics Platform"/>
            <consortium name="The Broad Institute Genome Sequencing Center for Infectious Disease"/>
            <person name="Wu L."/>
            <person name="Ma J."/>
        </authorList>
    </citation>
    <scope>NUCLEOTIDE SEQUENCE [LARGE SCALE GENOMIC DNA]</scope>
    <source>
        <strain evidence="4">Q85</strain>
    </source>
</reference>
<evidence type="ECO:0000256" key="1">
    <source>
        <dbReference type="SAM" id="MobiDB-lite"/>
    </source>
</evidence>
<dbReference type="Proteomes" id="UP001597283">
    <property type="component" value="Unassembled WGS sequence"/>
</dbReference>
<name>A0ABW4NA39_9SPHN</name>
<evidence type="ECO:0008006" key="5">
    <source>
        <dbReference type="Google" id="ProtNLM"/>
    </source>
</evidence>
<evidence type="ECO:0000313" key="3">
    <source>
        <dbReference type="EMBL" id="MFD1786696.1"/>
    </source>
</evidence>
<evidence type="ECO:0000256" key="2">
    <source>
        <dbReference type="SAM" id="SignalP"/>
    </source>
</evidence>
<sequence length="293" mass="30582">MPHRSTIAALTGLCVTLLSACNDTDAPKNGTEPAASRRIAPAQTPAPTPTKPDVGLTLATPSVRADGAAAFVSDSGGWTPILYLCDAVDASRVIAVSRSELWVFAKPGLDVTRQTITIGREDPGAGSIARDLLRDGVAVGGVRSINPAMLGPAPATTLPTLSSVRIGERDSRCRWLPRARLLIVMPKRSAIVTQEADGSLTYRSFDFDKPGTISDGGERGTSSTPTVEVRGGRHVSAPAGAESYQFAAAPWTYRVTASARAAEPGASVTVLKAGREVSRSEAIAYEMAAARID</sequence>
<gene>
    <name evidence="3" type="ORF">ACFSC3_03825</name>
</gene>
<feature type="chain" id="PRO_5046322638" description="DUF4908 domain-containing protein" evidence="2">
    <location>
        <begin position="21"/>
        <end position="293"/>
    </location>
</feature>
<dbReference type="PROSITE" id="PS51257">
    <property type="entry name" value="PROKAR_LIPOPROTEIN"/>
    <property type="match status" value="1"/>
</dbReference>
<comment type="caution">
    <text evidence="3">The sequence shown here is derived from an EMBL/GenBank/DDBJ whole genome shotgun (WGS) entry which is preliminary data.</text>
</comment>
<accession>A0ABW4NA39</accession>
<organism evidence="3 4">
    <name type="scientific">Sphingomonas floccifaciens</name>
    <dbReference type="NCBI Taxonomy" id="1844115"/>
    <lineage>
        <taxon>Bacteria</taxon>
        <taxon>Pseudomonadati</taxon>
        <taxon>Pseudomonadota</taxon>
        <taxon>Alphaproteobacteria</taxon>
        <taxon>Sphingomonadales</taxon>
        <taxon>Sphingomonadaceae</taxon>
        <taxon>Sphingomonas</taxon>
    </lineage>
</organism>
<feature type="region of interest" description="Disordered" evidence="1">
    <location>
        <begin position="27"/>
        <end position="54"/>
    </location>
</feature>
<proteinExistence type="predicted"/>
<protein>
    <recommendedName>
        <fullName evidence="5">DUF4908 domain-containing protein</fullName>
    </recommendedName>
</protein>
<dbReference type="RefSeq" id="WP_380938915.1">
    <property type="nucleotide sequence ID" value="NZ_JBHUFC010000002.1"/>
</dbReference>
<dbReference type="EMBL" id="JBHUFC010000002">
    <property type="protein sequence ID" value="MFD1786696.1"/>
    <property type="molecule type" value="Genomic_DNA"/>
</dbReference>
<keyword evidence="4" id="KW-1185">Reference proteome</keyword>
<keyword evidence="2" id="KW-0732">Signal</keyword>